<dbReference type="OrthoDB" id="419983at2759"/>
<dbReference type="SUPFAM" id="SSF56219">
    <property type="entry name" value="DNase I-like"/>
    <property type="match status" value="1"/>
</dbReference>
<dbReference type="Pfam" id="PF00078">
    <property type="entry name" value="RVT_1"/>
    <property type="match status" value="1"/>
</dbReference>
<dbReference type="EMBL" id="CAJNJA010041571">
    <property type="protein sequence ID" value="CAE7776131.1"/>
    <property type="molecule type" value="Genomic_DNA"/>
</dbReference>
<comment type="caution">
    <text evidence="4">The sequence shown here is derived from an EMBL/GenBank/DDBJ whole genome shotgun (WGS) entry which is preliminary data.</text>
</comment>
<dbReference type="Gene3D" id="3.30.420.10">
    <property type="entry name" value="Ribonuclease H-like superfamily/Ribonuclease H"/>
    <property type="match status" value="1"/>
</dbReference>
<sequence>KDTTSGPWPQLLELLELEPSHTMLPKSSQLLAWIETHEKAFEEGSLEHWIAYRIATCLEQELEDAEGVRTVAAQLQIPRKQNGRGDFCFLVANITTHRREIHTWIGQQSADAFAIQETHLLPQPMKEAQINYDRGKWSTNGIPAHDTGKGTSGGLLLGAKTHINMREGPRFSIQGKGFLFGVFRFPGYDIAIGTVYLESGVGPDSGLNPRILAELMTVIESFSCCWILAGDWNCSWDDLQQSSFPRLSQAGVVLPDQATTTQGSTLDYALCSRELVGLLVPTVTWDVPFRPHAGISYNLQVSGLGTPVLQSKVFTRGCLEQPRDLPRPPDPCRVSFLLEEASSHPRDTSWGGFVRWLEATTCEDGEQGRAWRVEAEFKPLVRPTSPDYPWMGRKHGFWSRLALWVSQAAMNKLNTRVIPAVLRHLEQEDQDLELEGIDVPALRSCLYEAIKAGAVPSQTLLDDLKKATTARPYRDLPLEIRPHARRAAWMHLWQPTSTVRLGNEDAFLTLKQQAIKQFRDLGPLAPSELAKVIKKLAPKVPGLDGLTAMMLKQASTPQLQELADHIAAWESSGAMPGPVLTTGVAMLPKKPERERPIGLTSFGYRLWARARWPLYEKWAEQYSDAAPWDGAKKGMASLDIALTRLVRGEIQHHLKKQGTTLLLDLREFYEHVGLLQLVLQAQQHDFPPLILHHCLSLYTHSRYICTEETLSAPVKPTRGIIAGCPYAPGLSKLVMHPVMSELWADPNLDHCDLYIDDSSFDIEGKSTTEVVHKSLKVWRHVKQAFQAQHLPISIGKSAWVCSSRAMEKKLAEHLGPEDPKIQSCWRDLGIDSAGGKRRRACKSGSRATESLGGSRQPLGATLCYAKDMGWTALSLTQWRIDGELWCVEDPVQLEKVVKLIHRHWARKRSDAVSGLEASAALKAGVDWTVGKKILKSTCYDCKWWQENHPVPAAVQTALSQLPTCVKVRGLPPVSPTSPNPRDIKLTGLWKQATKLDDPQLKFATDGSPGCTGDPRCWRMTWAAIAFVCREGSIEVLATATGPVPGDQTVFRAEAMALLFIAEHTTGDVDITMDAKSVKTRVERRSLGKTSLDLFTPLREQSDRLHLRWIRSHRSPEQHCQEFGAETKWRWLANGVVDKLAGDEANGARDLAFEAQLQALDKATHRVQGFLAERVALLFGYDKDQGPQVTFDGESVPASKQARPSGLCRKKRNPTSQESQPKPPPEHSDNPNKRDLLRAVVSNPPLGHQWIWTSEHQ</sequence>
<keyword evidence="5" id="KW-1185">Reference proteome</keyword>
<proteinExistence type="predicted"/>
<feature type="compositionally biased region" description="Basic and acidic residues" evidence="1">
    <location>
        <begin position="1223"/>
        <end position="1235"/>
    </location>
</feature>
<feature type="non-terminal residue" evidence="4">
    <location>
        <position position="1"/>
    </location>
</feature>
<protein>
    <recommendedName>
        <fullName evidence="6">Reverse transcriptase domain-containing protein</fullName>
    </recommendedName>
</protein>
<dbReference type="Gene3D" id="3.60.10.10">
    <property type="entry name" value="Endonuclease/exonuclease/phosphatase"/>
    <property type="match status" value="1"/>
</dbReference>
<feature type="region of interest" description="Disordered" evidence="1">
    <location>
        <begin position="1187"/>
        <end position="1235"/>
    </location>
</feature>
<evidence type="ECO:0000259" key="2">
    <source>
        <dbReference type="Pfam" id="PF00078"/>
    </source>
</evidence>
<dbReference type="GO" id="GO:0003824">
    <property type="term" value="F:catalytic activity"/>
    <property type="evidence" value="ECO:0007669"/>
    <property type="project" value="InterPro"/>
</dbReference>
<dbReference type="InterPro" id="IPR005135">
    <property type="entry name" value="Endo/exonuclease/phosphatase"/>
</dbReference>
<dbReference type="InterPro" id="IPR036397">
    <property type="entry name" value="RNaseH_sf"/>
</dbReference>
<feature type="non-terminal residue" evidence="4">
    <location>
        <position position="1256"/>
    </location>
</feature>
<dbReference type="InterPro" id="IPR000477">
    <property type="entry name" value="RT_dom"/>
</dbReference>
<evidence type="ECO:0000256" key="1">
    <source>
        <dbReference type="SAM" id="MobiDB-lite"/>
    </source>
</evidence>
<dbReference type="AlphaFoldDB" id="A0A812YE10"/>
<dbReference type="Pfam" id="PF03372">
    <property type="entry name" value="Exo_endo_phos"/>
    <property type="match status" value="1"/>
</dbReference>
<evidence type="ECO:0000313" key="5">
    <source>
        <dbReference type="Proteomes" id="UP000601435"/>
    </source>
</evidence>
<evidence type="ECO:0000259" key="3">
    <source>
        <dbReference type="Pfam" id="PF03372"/>
    </source>
</evidence>
<evidence type="ECO:0008006" key="6">
    <source>
        <dbReference type="Google" id="ProtNLM"/>
    </source>
</evidence>
<evidence type="ECO:0000313" key="4">
    <source>
        <dbReference type="EMBL" id="CAE7776131.1"/>
    </source>
</evidence>
<feature type="domain" description="Reverse transcriptase" evidence="2">
    <location>
        <begin position="588"/>
        <end position="801"/>
    </location>
</feature>
<dbReference type="Proteomes" id="UP000601435">
    <property type="component" value="Unassembled WGS sequence"/>
</dbReference>
<organism evidence="4 5">
    <name type="scientific">Symbiodinium necroappetens</name>
    <dbReference type="NCBI Taxonomy" id="1628268"/>
    <lineage>
        <taxon>Eukaryota</taxon>
        <taxon>Sar</taxon>
        <taxon>Alveolata</taxon>
        <taxon>Dinophyceae</taxon>
        <taxon>Suessiales</taxon>
        <taxon>Symbiodiniaceae</taxon>
        <taxon>Symbiodinium</taxon>
    </lineage>
</organism>
<reference evidence="4" key="1">
    <citation type="submission" date="2021-02" db="EMBL/GenBank/DDBJ databases">
        <authorList>
            <person name="Dougan E. K."/>
            <person name="Rhodes N."/>
            <person name="Thang M."/>
            <person name="Chan C."/>
        </authorList>
    </citation>
    <scope>NUCLEOTIDE SEQUENCE</scope>
</reference>
<dbReference type="InterPro" id="IPR036691">
    <property type="entry name" value="Endo/exonu/phosph_ase_sf"/>
</dbReference>
<accession>A0A812YE10</accession>
<name>A0A812YE10_9DINO</name>
<dbReference type="GO" id="GO:0003676">
    <property type="term" value="F:nucleic acid binding"/>
    <property type="evidence" value="ECO:0007669"/>
    <property type="project" value="InterPro"/>
</dbReference>
<feature type="domain" description="Endonuclease/exonuclease/phosphatase" evidence="3">
    <location>
        <begin position="97"/>
        <end position="288"/>
    </location>
</feature>
<gene>
    <name evidence="4" type="ORF">SNEC2469_LOCUS22714</name>
</gene>